<feature type="domain" description="Metallo-beta-lactamase" evidence="1">
    <location>
        <begin position="56"/>
        <end position="238"/>
    </location>
</feature>
<keyword evidence="3" id="KW-1185">Reference proteome</keyword>
<accession>A0ABT5HP07</accession>
<dbReference type="Proteomes" id="UP001214854">
    <property type="component" value="Unassembled WGS sequence"/>
</dbReference>
<evidence type="ECO:0000313" key="2">
    <source>
        <dbReference type="EMBL" id="MDC7681797.1"/>
    </source>
</evidence>
<sequence length="270" mass="30024">MTKVLKATILGSGCSTGVPRADGYWGRCDPANPKNRRSRCSALFQAFDSRDPAQTTNIVIDTSPDFRTQIMQTGIQHLDAVLWTHDHADQTHGIDDMRAFALLNRMQVPGYMDAATYDSLTSRFGYVFTGKMGYPPICEPRHVPDFGEVWRLSGAGGAVEVLAFDQEHGPIRSVGYRLGDIAYSSDISGMPEDSFARLEGVKVWIVDALRYQPHPTHAHLALALEWAARVRPERTILTNLHQDMDFEELTAQLPEGVEAAYDQMSIEIAL</sequence>
<dbReference type="PANTHER" id="PTHR42663">
    <property type="entry name" value="HYDROLASE C777.06C-RELATED-RELATED"/>
    <property type="match status" value="1"/>
</dbReference>
<dbReference type="EMBL" id="JAQQKX010000001">
    <property type="protein sequence ID" value="MDC7681797.1"/>
    <property type="molecule type" value="Genomic_DNA"/>
</dbReference>
<dbReference type="CDD" id="cd16279">
    <property type="entry name" value="metallo-hydrolase-like_MBL-fold"/>
    <property type="match status" value="1"/>
</dbReference>
<dbReference type="RefSeq" id="WP_272746318.1">
    <property type="nucleotide sequence ID" value="NZ_JAQQKX010000001.1"/>
</dbReference>
<evidence type="ECO:0000259" key="1">
    <source>
        <dbReference type="Pfam" id="PF12706"/>
    </source>
</evidence>
<gene>
    <name evidence="2" type="ORF">PQU92_00810</name>
</gene>
<reference evidence="2 3" key="1">
    <citation type="submission" date="2023-01" db="EMBL/GenBank/DDBJ databases">
        <title>Novel species of the genus Asticcacaulis isolated from rivers.</title>
        <authorList>
            <person name="Lu H."/>
        </authorList>
    </citation>
    <scope>NUCLEOTIDE SEQUENCE [LARGE SCALE GENOMIC DNA]</scope>
    <source>
        <strain evidence="2 3">BYS171W</strain>
    </source>
</reference>
<dbReference type="SUPFAM" id="SSF56281">
    <property type="entry name" value="Metallo-hydrolase/oxidoreductase"/>
    <property type="match status" value="1"/>
</dbReference>
<evidence type="ECO:0000313" key="3">
    <source>
        <dbReference type="Proteomes" id="UP001214854"/>
    </source>
</evidence>
<dbReference type="PANTHER" id="PTHR42663:SF6">
    <property type="entry name" value="HYDROLASE C777.06C-RELATED"/>
    <property type="match status" value="1"/>
</dbReference>
<dbReference type="InterPro" id="IPR001279">
    <property type="entry name" value="Metallo-B-lactamas"/>
</dbReference>
<organism evidence="2 3">
    <name type="scientific">Asticcacaulis aquaticus</name>
    <dbReference type="NCBI Taxonomy" id="2984212"/>
    <lineage>
        <taxon>Bacteria</taxon>
        <taxon>Pseudomonadati</taxon>
        <taxon>Pseudomonadota</taxon>
        <taxon>Alphaproteobacteria</taxon>
        <taxon>Caulobacterales</taxon>
        <taxon>Caulobacteraceae</taxon>
        <taxon>Asticcacaulis</taxon>
    </lineage>
</organism>
<proteinExistence type="predicted"/>
<name>A0ABT5HP07_9CAUL</name>
<comment type="caution">
    <text evidence="2">The sequence shown here is derived from an EMBL/GenBank/DDBJ whole genome shotgun (WGS) entry which is preliminary data.</text>
</comment>
<dbReference type="InterPro" id="IPR036866">
    <property type="entry name" value="RibonucZ/Hydroxyglut_hydro"/>
</dbReference>
<dbReference type="Pfam" id="PF12706">
    <property type="entry name" value="Lactamase_B_2"/>
    <property type="match status" value="1"/>
</dbReference>
<protein>
    <submittedName>
        <fullName evidence="2">MBL fold metallo-hydrolase</fullName>
    </submittedName>
</protein>
<dbReference type="Gene3D" id="3.60.15.10">
    <property type="entry name" value="Ribonuclease Z/Hydroxyacylglutathione hydrolase-like"/>
    <property type="match status" value="1"/>
</dbReference>